<keyword evidence="10" id="KW-1185">Reference proteome</keyword>
<gene>
    <name evidence="9" type="ORF">GCM10022286_06810</name>
</gene>
<dbReference type="Gene3D" id="1.10.287.1260">
    <property type="match status" value="1"/>
</dbReference>
<evidence type="ECO:0000259" key="8">
    <source>
        <dbReference type="Pfam" id="PF00924"/>
    </source>
</evidence>
<keyword evidence="3 7" id="KW-0812">Transmembrane</keyword>
<reference evidence="9" key="2">
    <citation type="submission" date="2023-12" db="EMBL/GenBank/DDBJ databases">
        <authorList>
            <person name="Sun Q."/>
            <person name="Inoue M."/>
        </authorList>
    </citation>
    <scope>NUCLEOTIDE SEQUENCE</scope>
    <source>
        <strain evidence="9">JCM 17590</strain>
    </source>
</reference>
<evidence type="ECO:0000256" key="4">
    <source>
        <dbReference type="ARBA" id="ARBA00022989"/>
    </source>
</evidence>
<evidence type="ECO:0000256" key="6">
    <source>
        <dbReference type="SAM" id="MobiDB-lite"/>
    </source>
</evidence>
<dbReference type="InterPro" id="IPR006685">
    <property type="entry name" value="MscS_channel_2nd"/>
</dbReference>
<dbReference type="PANTHER" id="PTHR30460">
    <property type="entry name" value="MODERATE CONDUCTANCE MECHANOSENSITIVE CHANNEL YBIO"/>
    <property type="match status" value="1"/>
</dbReference>
<feature type="compositionally biased region" description="Basic residues" evidence="6">
    <location>
        <begin position="343"/>
        <end position="352"/>
    </location>
</feature>
<evidence type="ECO:0000256" key="1">
    <source>
        <dbReference type="ARBA" id="ARBA00004651"/>
    </source>
</evidence>
<dbReference type="PANTHER" id="PTHR30460:SF0">
    <property type="entry name" value="MODERATE CONDUCTANCE MECHANOSENSITIVE CHANNEL YBIO"/>
    <property type="match status" value="1"/>
</dbReference>
<feature type="transmembrane region" description="Helical" evidence="7">
    <location>
        <begin position="124"/>
        <end position="146"/>
    </location>
</feature>
<dbReference type="Gene3D" id="3.30.70.100">
    <property type="match status" value="1"/>
</dbReference>
<evidence type="ECO:0000256" key="2">
    <source>
        <dbReference type="ARBA" id="ARBA00022475"/>
    </source>
</evidence>
<keyword evidence="2" id="KW-1003">Cell membrane</keyword>
<comment type="caution">
    <text evidence="9">The sequence shown here is derived from an EMBL/GenBank/DDBJ whole genome shotgun (WGS) entry which is preliminary data.</text>
</comment>
<feature type="region of interest" description="Disordered" evidence="6">
    <location>
        <begin position="323"/>
        <end position="366"/>
    </location>
</feature>
<proteinExistence type="predicted"/>
<evidence type="ECO:0000313" key="10">
    <source>
        <dbReference type="Proteomes" id="UP001415169"/>
    </source>
</evidence>
<dbReference type="InterPro" id="IPR010920">
    <property type="entry name" value="LSM_dom_sf"/>
</dbReference>
<dbReference type="InterPro" id="IPR045276">
    <property type="entry name" value="YbiO_bact"/>
</dbReference>
<dbReference type="InterPro" id="IPR023408">
    <property type="entry name" value="MscS_beta-dom_sf"/>
</dbReference>
<keyword evidence="4 7" id="KW-1133">Transmembrane helix</keyword>
<evidence type="ECO:0000256" key="5">
    <source>
        <dbReference type="ARBA" id="ARBA00023136"/>
    </source>
</evidence>
<evidence type="ECO:0000256" key="7">
    <source>
        <dbReference type="SAM" id="Phobius"/>
    </source>
</evidence>
<dbReference type="SUPFAM" id="SSF50182">
    <property type="entry name" value="Sm-like ribonucleoproteins"/>
    <property type="match status" value="1"/>
</dbReference>
<dbReference type="Gene3D" id="2.30.30.60">
    <property type="match status" value="1"/>
</dbReference>
<dbReference type="SUPFAM" id="SSF82689">
    <property type="entry name" value="Mechanosensitive channel protein MscS (YggB), C-terminal domain"/>
    <property type="match status" value="1"/>
</dbReference>
<dbReference type="RefSeq" id="WP_344790331.1">
    <property type="nucleotide sequence ID" value="NZ_BAABBV010000001.1"/>
</dbReference>
<feature type="transmembrane region" description="Helical" evidence="7">
    <location>
        <begin position="29"/>
        <end position="50"/>
    </location>
</feature>
<dbReference type="Proteomes" id="UP001415169">
    <property type="component" value="Unassembled WGS sequence"/>
</dbReference>
<protein>
    <submittedName>
        <fullName evidence="9">Mechanosensitive ion channel</fullName>
    </submittedName>
</protein>
<evidence type="ECO:0000256" key="3">
    <source>
        <dbReference type="ARBA" id="ARBA00022692"/>
    </source>
</evidence>
<evidence type="ECO:0000313" key="9">
    <source>
        <dbReference type="EMBL" id="GAA4156479.1"/>
    </source>
</evidence>
<reference evidence="9" key="1">
    <citation type="journal article" date="2014" name="Int. J. Syst. Evol. Microbiol.">
        <title>Complete genome of a new Firmicutes species belonging to the dominant human colonic microbiota ('Ruminococcus bicirculans') reveals two chromosomes and a selective capacity to utilize plant glucans.</title>
        <authorList>
            <consortium name="NISC Comparative Sequencing Program"/>
            <person name="Wegmann U."/>
            <person name="Louis P."/>
            <person name="Goesmann A."/>
            <person name="Henrissat B."/>
            <person name="Duncan S.H."/>
            <person name="Flint H.J."/>
        </authorList>
    </citation>
    <scope>NUCLEOTIDE SEQUENCE</scope>
    <source>
        <strain evidence="9">JCM 17590</strain>
    </source>
</reference>
<name>A0ABP7ZFT4_9MICO</name>
<organism evidence="9 10">
    <name type="scientific">Gryllotalpicola daejeonensis</name>
    <dbReference type="NCBI Taxonomy" id="993087"/>
    <lineage>
        <taxon>Bacteria</taxon>
        <taxon>Bacillati</taxon>
        <taxon>Actinomycetota</taxon>
        <taxon>Actinomycetes</taxon>
        <taxon>Micrococcales</taxon>
        <taxon>Microbacteriaceae</taxon>
        <taxon>Gryllotalpicola</taxon>
    </lineage>
</organism>
<accession>A0ABP7ZFT4</accession>
<keyword evidence="5 7" id="KW-0472">Membrane</keyword>
<feature type="transmembrane region" description="Helical" evidence="7">
    <location>
        <begin position="97"/>
        <end position="118"/>
    </location>
</feature>
<dbReference type="EMBL" id="BAABBV010000001">
    <property type="protein sequence ID" value="GAA4156479.1"/>
    <property type="molecule type" value="Genomic_DNA"/>
</dbReference>
<dbReference type="InterPro" id="IPR011066">
    <property type="entry name" value="MscS_channel_C_sf"/>
</dbReference>
<comment type="subcellular location">
    <subcellularLocation>
        <location evidence="1">Cell membrane</location>
        <topology evidence="1">Multi-pass membrane protein</topology>
    </subcellularLocation>
</comment>
<sequence length="366" mass="39239">MKSATPVDTATTDFWAGLTDFFHTPLGTVLWRFGSAVLIAICAIIATWILRIAIRHIVHRIVSTVKKAQGVETTQALQVSPIATVRVVQRTRTLGSVLTNIANVVVAVIALLLILHVLAPDVLASFAILSAAIGAGLGFGAQNVIGDILNGLLMVMEDQLGVGDIVEAGMVSLATDGVVEAVGIRTTQIRDVNGTLWYVRNGQILRVGNLSQGWTRVIVDVAVGYDNDVDEVQSKLLESAEALARETKWRPRIVEKPEIWGIQSVADDMIVLRVAVKTRSTARDDVARELNARVFAAAREAGVTVPALSNPILSGFESVASVNGAHPPRTRPIPPVQAEAPKPKKRSVRRKPTGGPPQVNPPEEEL</sequence>
<dbReference type="Pfam" id="PF00924">
    <property type="entry name" value="MS_channel_2nd"/>
    <property type="match status" value="1"/>
</dbReference>
<feature type="domain" description="Mechanosensitive ion channel MscS" evidence="8">
    <location>
        <begin position="143"/>
        <end position="211"/>
    </location>
</feature>